<evidence type="ECO:0000313" key="9">
    <source>
        <dbReference type="Proteomes" id="UP000566819"/>
    </source>
</evidence>
<keyword evidence="2 6" id="KW-0812">Transmembrane</keyword>
<evidence type="ECO:0000259" key="7">
    <source>
        <dbReference type="Pfam" id="PF20684"/>
    </source>
</evidence>
<reference evidence="8 9" key="1">
    <citation type="submission" date="2020-03" db="EMBL/GenBank/DDBJ databases">
        <title>Draft Genome Sequence of Cudoniella acicularis.</title>
        <authorList>
            <person name="Buettner E."/>
            <person name="Kellner H."/>
        </authorList>
    </citation>
    <scope>NUCLEOTIDE SEQUENCE [LARGE SCALE GENOMIC DNA]</scope>
    <source>
        <strain evidence="8 9">DSM 108380</strain>
    </source>
</reference>
<feature type="transmembrane region" description="Helical" evidence="6">
    <location>
        <begin position="20"/>
        <end position="38"/>
    </location>
</feature>
<dbReference type="Pfam" id="PF20684">
    <property type="entry name" value="Fung_rhodopsin"/>
    <property type="match status" value="1"/>
</dbReference>
<evidence type="ECO:0000256" key="3">
    <source>
        <dbReference type="ARBA" id="ARBA00022989"/>
    </source>
</evidence>
<evidence type="ECO:0000256" key="1">
    <source>
        <dbReference type="ARBA" id="ARBA00004141"/>
    </source>
</evidence>
<feature type="transmembrane region" description="Helical" evidence="6">
    <location>
        <begin position="135"/>
        <end position="156"/>
    </location>
</feature>
<dbReference type="OrthoDB" id="3648173at2759"/>
<feature type="transmembrane region" description="Helical" evidence="6">
    <location>
        <begin position="181"/>
        <end position="206"/>
    </location>
</feature>
<evidence type="ECO:0000256" key="4">
    <source>
        <dbReference type="ARBA" id="ARBA00023136"/>
    </source>
</evidence>
<dbReference type="PANTHER" id="PTHR33048">
    <property type="entry name" value="PTH11-LIKE INTEGRAL MEMBRANE PROTEIN (AFU_ORTHOLOGUE AFUA_5G11245)"/>
    <property type="match status" value="1"/>
</dbReference>
<comment type="caution">
    <text evidence="8">The sequence shown here is derived from an EMBL/GenBank/DDBJ whole genome shotgun (WGS) entry which is preliminary data.</text>
</comment>
<dbReference type="InterPro" id="IPR052337">
    <property type="entry name" value="SAT4-like"/>
</dbReference>
<evidence type="ECO:0000256" key="5">
    <source>
        <dbReference type="ARBA" id="ARBA00038359"/>
    </source>
</evidence>
<sequence length="313" mass="34590">MSDSVSTTTGDGDTTVTKGIKVAVSALAVVFVVLRFYTRFFTKAGLGWDDWFILISVISEILTIVFVLLANAVDAGGNWVNSDSDPDYHYTPENIFHLKLFFVASILYFTISSSAKLSILIMYNRLFSVSTTFRYQVFVVGAVVVGFWLSCTVTTLTKCIPMEWSWLSNHNDARYCLNYNIFWMASGAAEAFVDVFIIAIPVRIVLKLQIKTRTKASVAAVFALGAVAVITGLVKTILGYIPGSRIPSYLKTEVWTTVHVSMSIVCACLPVCWPLMKSIFNPKVDSYLAIELNGHRTRTLDTGGDIDRPIALV</sequence>
<feature type="transmembrane region" description="Helical" evidence="6">
    <location>
        <begin position="254"/>
        <end position="276"/>
    </location>
</feature>
<evidence type="ECO:0000256" key="2">
    <source>
        <dbReference type="ARBA" id="ARBA00022692"/>
    </source>
</evidence>
<name>A0A8H4W774_9HELO</name>
<feature type="transmembrane region" description="Helical" evidence="6">
    <location>
        <begin position="100"/>
        <end position="123"/>
    </location>
</feature>
<dbReference type="AlphaFoldDB" id="A0A8H4W774"/>
<organism evidence="8 9">
    <name type="scientific">Cudoniella acicularis</name>
    <dbReference type="NCBI Taxonomy" id="354080"/>
    <lineage>
        <taxon>Eukaryota</taxon>
        <taxon>Fungi</taxon>
        <taxon>Dikarya</taxon>
        <taxon>Ascomycota</taxon>
        <taxon>Pezizomycotina</taxon>
        <taxon>Leotiomycetes</taxon>
        <taxon>Helotiales</taxon>
        <taxon>Tricladiaceae</taxon>
        <taxon>Cudoniella</taxon>
    </lineage>
</organism>
<dbReference type="GO" id="GO:0016020">
    <property type="term" value="C:membrane"/>
    <property type="evidence" value="ECO:0007669"/>
    <property type="project" value="UniProtKB-SubCell"/>
</dbReference>
<dbReference type="EMBL" id="JAAMPI010000046">
    <property type="protein sequence ID" value="KAF4636853.1"/>
    <property type="molecule type" value="Genomic_DNA"/>
</dbReference>
<protein>
    <recommendedName>
        <fullName evidence="7">Rhodopsin domain-containing protein</fullName>
    </recommendedName>
</protein>
<keyword evidence="3 6" id="KW-1133">Transmembrane helix</keyword>
<evidence type="ECO:0000313" key="8">
    <source>
        <dbReference type="EMBL" id="KAF4636853.1"/>
    </source>
</evidence>
<comment type="similarity">
    <text evidence="5">Belongs to the SAT4 family.</text>
</comment>
<evidence type="ECO:0000256" key="6">
    <source>
        <dbReference type="SAM" id="Phobius"/>
    </source>
</evidence>
<accession>A0A8H4W774</accession>
<feature type="domain" description="Rhodopsin" evidence="7">
    <location>
        <begin position="34"/>
        <end position="277"/>
    </location>
</feature>
<comment type="subcellular location">
    <subcellularLocation>
        <location evidence="1">Membrane</location>
        <topology evidence="1">Multi-pass membrane protein</topology>
    </subcellularLocation>
</comment>
<gene>
    <name evidence="8" type="ORF">G7Y89_g1223</name>
</gene>
<proteinExistence type="inferred from homology"/>
<feature type="transmembrane region" description="Helical" evidence="6">
    <location>
        <begin position="50"/>
        <end position="73"/>
    </location>
</feature>
<keyword evidence="4 6" id="KW-0472">Membrane</keyword>
<dbReference type="Proteomes" id="UP000566819">
    <property type="component" value="Unassembled WGS sequence"/>
</dbReference>
<dbReference type="InterPro" id="IPR049326">
    <property type="entry name" value="Rhodopsin_dom_fungi"/>
</dbReference>
<dbReference type="PANTHER" id="PTHR33048:SF47">
    <property type="entry name" value="INTEGRAL MEMBRANE PROTEIN-RELATED"/>
    <property type="match status" value="1"/>
</dbReference>
<feature type="transmembrane region" description="Helical" evidence="6">
    <location>
        <begin position="218"/>
        <end position="242"/>
    </location>
</feature>
<keyword evidence="9" id="KW-1185">Reference proteome</keyword>